<name>A0ACB9IGX5_9ASTR</name>
<reference evidence="1 2" key="2">
    <citation type="journal article" date="2022" name="Mol. Ecol. Resour.">
        <title>The genomes of chicory, endive, great burdock and yacon provide insights into Asteraceae paleo-polyploidization history and plant inulin production.</title>
        <authorList>
            <person name="Fan W."/>
            <person name="Wang S."/>
            <person name="Wang H."/>
            <person name="Wang A."/>
            <person name="Jiang F."/>
            <person name="Liu H."/>
            <person name="Zhao H."/>
            <person name="Xu D."/>
            <person name="Zhang Y."/>
        </authorList>
    </citation>
    <scope>NUCLEOTIDE SEQUENCE [LARGE SCALE GENOMIC DNA]</scope>
    <source>
        <strain evidence="2">cv. Yunnan</strain>
        <tissue evidence="1">Leaves</tissue>
    </source>
</reference>
<organism evidence="1 2">
    <name type="scientific">Smallanthus sonchifolius</name>
    <dbReference type="NCBI Taxonomy" id="185202"/>
    <lineage>
        <taxon>Eukaryota</taxon>
        <taxon>Viridiplantae</taxon>
        <taxon>Streptophyta</taxon>
        <taxon>Embryophyta</taxon>
        <taxon>Tracheophyta</taxon>
        <taxon>Spermatophyta</taxon>
        <taxon>Magnoliopsida</taxon>
        <taxon>eudicotyledons</taxon>
        <taxon>Gunneridae</taxon>
        <taxon>Pentapetalae</taxon>
        <taxon>asterids</taxon>
        <taxon>campanulids</taxon>
        <taxon>Asterales</taxon>
        <taxon>Asteraceae</taxon>
        <taxon>Asteroideae</taxon>
        <taxon>Heliantheae alliance</taxon>
        <taxon>Millerieae</taxon>
        <taxon>Smallanthus</taxon>
    </lineage>
</organism>
<gene>
    <name evidence="1" type="ORF">L1987_22982</name>
</gene>
<comment type="caution">
    <text evidence="1">The sequence shown here is derived from an EMBL/GenBank/DDBJ whole genome shotgun (WGS) entry which is preliminary data.</text>
</comment>
<sequence length="170" mass="18806">MDSDRTGVQSPLPNNFVNGVADYKGHPVLRSKSGRWCGGGGKICILWSRFQSDYVLDRTLGPVNGYGGREWPTVGIFILSYIQDNLSWGLGFGIPCVIMGFALMIFLFGTTTYRFGVKTKEKNAFARIGHVFVVAARNWRVTPSAISAEEEASGIRPRQGSQQFRLRPLA</sequence>
<dbReference type="Proteomes" id="UP001056120">
    <property type="component" value="Linkage Group LG08"/>
</dbReference>
<accession>A0ACB9IGX5</accession>
<evidence type="ECO:0000313" key="2">
    <source>
        <dbReference type="Proteomes" id="UP001056120"/>
    </source>
</evidence>
<protein>
    <submittedName>
        <fullName evidence="1">Uncharacterized protein</fullName>
    </submittedName>
</protein>
<reference evidence="2" key="1">
    <citation type="journal article" date="2022" name="Mol. Ecol. Resour.">
        <title>The genomes of chicory, endive, great burdock and yacon provide insights into Asteraceae palaeo-polyploidization history and plant inulin production.</title>
        <authorList>
            <person name="Fan W."/>
            <person name="Wang S."/>
            <person name="Wang H."/>
            <person name="Wang A."/>
            <person name="Jiang F."/>
            <person name="Liu H."/>
            <person name="Zhao H."/>
            <person name="Xu D."/>
            <person name="Zhang Y."/>
        </authorList>
    </citation>
    <scope>NUCLEOTIDE SEQUENCE [LARGE SCALE GENOMIC DNA]</scope>
    <source>
        <strain evidence="2">cv. Yunnan</strain>
    </source>
</reference>
<evidence type="ECO:0000313" key="1">
    <source>
        <dbReference type="EMBL" id="KAI3807062.1"/>
    </source>
</evidence>
<proteinExistence type="predicted"/>
<keyword evidence="2" id="KW-1185">Reference proteome</keyword>
<dbReference type="EMBL" id="CM042025">
    <property type="protein sequence ID" value="KAI3807062.1"/>
    <property type="molecule type" value="Genomic_DNA"/>
</dbReference>